<sequence length="105" mass="12226">MARRTPELAPPLRNFALHQRKDVWREDARFGAKQAHIHGGSSIELGFKPGTLYLRSRDLTIRPPRPPKSFREHSYKQSSLLTFDFFLFLNKRGKDILSPFFPDCV</sequence>
<dbReference type="AlphaFoldDB" id="A0A4Y2MT33"/>
<dbReference type="Proteomes" id="UP000499080">
    <property type="component" value="Unassembled WGS sequence"/>
</dbReference>
<accession>A0A4Y2MT33</accession>
<comment type="caution">
    <text evidence="1">The sequence shown here is derived from an EMBL/GenBank/DDBJ whole genome shotgun (WGS) entry which is preliminary data.</text>
</comment>
<evidence type="ECO:0000313" key="2">
    <source>
        <dbReference type="Proteomes" id="UP000499080"/>
    </source>
</evidence>
<proteinExistence type="predicted"/>
<gene>
    <name evidence="1" type="ORF">AVEN_61342_1</name>
</gene>
<protein>
    <submittedName>
        <fullName evidence="1">Uncharacterized protein</fullName>
    </submittedName>
</protein>
<organism evidence="1 2">
    <name type="scientific">Araneus ventricosus</name>
    <name type="common">Orbweaver spider</name>
    <name type="synonym">Epeira ventricosa</name>
    <dbReference type="NCBI Taxonomy" id="182803"/>
    <lineage>
        <taxon>Eukaryota</taxon>
        <taxon>Metazoa</taxon>
        <taxon>Ecdysozoa</taxon>
        <taxon>Arthropoda</taxon>
        <taxon>Chelicerata</taxon>
        <taxon>Arachnida</taxon>
        <taxon>Araneae</taxon>
        <taxon>Araneomorphae</taxon>
        <taxon>Entelegynae</taxon>
        <taxon>Araneoidea</taxon>
        <taxon>Araneidae</taxon>
        <taxon>Araneus</taxon>
    </lineage>
</organism>
<name>A0A4Y2MT33_ARAVE</name>
<dbReference type="EMBL" id="BGPR01007829">
    <property type="protein sequence ID" value="GBN29843.1"/>
    <property type="molecule type" value="Genomic_DNA"/>
</dbReference>
<reference evidence="1 2" key="1">
    <citation type="journal article" date="2019" name="Sci. Rep.">
        <title>Orb-weaving spider Araneus ventricosus genome elucidates the spidroin gene catalogue.</title>
        <authorList>
            <person name="Kono N."/>
            <person name="Nakamura H."/>
            <person name="Ohtoshi R."/>
            <person name="Moran D.A.P."/>
            <person name="Shinohara A."/>
            <person name="Yoshida Y."/>
            <person name="Fujiwara M."/>
            <person name="Mori M."/>
            <person name="Tomita M."/>
            <person name="Arakawa K."/>
        </authorList>
    </citation>
    <scope>NUCLEOTIDE SEQUENCE [LARGE SCALE GENOMIC DNA]</scope>
</reference>
<evidence type="ECO:0000313" key="1">
    <source>
        <dbReference type="EMBL" id="GBN29843.1"/>
    </source>
</evidence>
<keyword evidence="2" id="KW-1185">Reference proteome</keyword>